<protein>
    <recommendedName>
        <fullName evidence="3">DUF4025 domain-containing protein</fullName>
    </recommendedName>
</protein>
<reference evidence="1 2" key="1">
    <citation type="journal article" date="2014" name="Arch. Microbiol.">
        <title>Bacillus mesophilum sp. nov., strain IITR-54T, a novel 4-chlorobiphenyl dechlorinating bacterium.</title>
        <authorList>
            <person name="Manickam N."/>
            <person name="Singh N.K."/>
            <person name="Bajaj A."/>
            <person name="Kumar R.M."/>
            <person name="Kaur G."/>
            <person name="Kaur N."/>
            <person name="Bala M."/>
            <person name="Kumar A."/>
            <person name="Mayilraj S."/>
        </authorList>
    </citation>
    <scope>NUCLEOTIDE SEQUENCE [LARGE SCALE GENOMIC DNA]</scope>
    <source>
        <strain evidence="1 2">IITR-54</strain>
    </source>
</reference>
<dbReference type="OrthoDB" id="2454402at2"/>
<evidence type="ECO:0008006" key="3">
    <source>
        <dbReference type="Google" id="ProtNLM"/>
    </source>
</evidence>
<sequence length="66" mass="7618">MSKHKKKNMPQDLQYEGKDKVYMDVDRMINEGLSGGSVHRKDEFANIEEAVDFPEETPPHNSELNL</sequence>
<dbReference type="EMBL" id="WBOT01000006">
    <property type="protein sequence ID" value="KAB2330989.1"/>
    <property type="molecule type" value="Genomic_DNA"/>
</dbReference>
<proteinExistence type="predicted"/>
<gene>
    <name evidence="1" type="ORF">F7732_17420</name>
</gene>
<dbReference type="RefSeq" id="WP_151575360.1">
    <property type="nucleotide sequence ID" value="NZ_WBOT01000006.1"/>
</dbReference>
<name>A0A7V7RKL5_9BACI</name>
<dbReference type="AlphaFoldDB" id="A0A7V7RKL5"/>
<evidence type="ECO:0000313" key="2">
    <source>
        <dbReference type="Proteomes" id="UP000441354"/>
    </source>
</evidence>
<dbReference type="Proteomes" id="UP000441354">
    <property type="component" value="Unassembled WGS sequence"/>
</dbReference>
<organism evidence="1 2">
    <name type="scientific">Bacillus mesophilum</name>
    <dbReference type="NCBI Taxonomy" id="1071718"/>
    <lineage>
        <taxon>Bacteria</taxon>
        <taxon>Bacillati</taxon>
        <taxon>Bacillota</taxon>
        <taxon>Bacilli</taxon>
        <taxon>Bacillales</taxon>
        <taxon>Bacillaceae</taxon>
        <taxon>Bacillus</taxon>
    </lineage>
</organism>
<keyword evidence="2" id="KW-1185">Reference proteome</keyword>
<evidence type="ECO:0000313" key="1">
    <source>
        <dbReference type="EMBL" id="KAB2330989.1"/>
    </source>
</evidence>
<accession>A0A7V7RKL5</accession>
<comment type="caution">
    <text evidence="1">The sequence shown here is derived from an EMBL/GenBank/DDBJ whole genome shotgun (WGS) entry which is preliminary data.</text>
</comment>